<keyword evidence="2" id="KW-1185">Reference proteome</keyword>
<dbReference type="STRING" id="31234.E3NFV8"/>
<sequence>MSALKARQLMDSSAAGIYKVFKGNERKLCQSILFLTFSKISLTQTSQKTKIIVTHLSQRIRLDIKLCALRDSSFSHILLTGDNWTSEFQFSNSNQVFYEYQKLIDSLNQFFDLKTVSFDFGWSVEQDVMLAIGYVKSLGLSLGDIKLPENISFNDPNDDLLELCNGAQLVILPSPTRCHLNHIKVGKLVIENPISFNPVDLCTMMQSKSDFISNVDFNTDFDYLKSLNSFLRQWTAKDELRHLELKSDWHQFYLPEVVRLLDAEIVRQARIKDDEIQKFQPNECFRVKRRDGSRVLVYCLDGCFHAQVE</sequence>
<dbReference type="Proteomes" id="UP000008281">
    <property type="component" value="Unassembled WGS sequence"/>
</dbReference>
<evidence type="ECO:0008006" key="3">
    <source>
        <dbReference type="Google" id="ProtNLM"/>
    </source>
</evidence>
<evidence type="ECO:0000313" key="1">
    <source>
        <dbReference type="EMBL" id="EFO96558.1"/>
    </source>
</evidence>
<dbReference type="AlphaFoldDB" id="E3NFV8"/>
<organism evidence="2">
    <name type="scientific">Caenorhabditis remanei</name>
    <name type="common">Caenorhabditis vulgaris</name>
    <dbReference type="NCBI Taxonomy" id="31234"/>
    <lineage>
        <taxon>Eukaryota</taxon>
        <taxon>Metazoa</taxon>
        <taxon>Ecdysozoa</taxon>
        <taxon>Nematoda</taxon>
        <taxon>Chromadorea</taxon>
        <taxon>Rhabditida</taxon>
        <taxon>Rhabditina</taxon>
        <taxon>Rhabditomorpha</taxon>
        <taxon>Rhabditoidea</taxon>
        <taxon>Rhabditidae</taxon>
        <taxon>Peloderinae</taxon>
        <taxon>Caenorhabditis</taxon>
    </lineage>
</organism>
<dbReference type="eggNOG" id="ENOG502QPZF">
    <property type="taxonomic scope" value="Eukaryota"/>
</dbReference>
<protein>
    <recommendedName>
        <fullName evidence="3">F-box associated domain-containing protein</fullName>
    </recommendedName>
</protein>
<dbReference type="EMBL" id="DS268645">
    <property type="protein sequence ID" value="EFO96558.1"/>
    <property type="molecule type" value="Genomic_DNA"/>
</dbReference>
<evidence type="ECO:0000313" key="2">
    <source>
        <dbReference type="Proteomes" id="UP000008281"/>
    </source>
</evidence>
<reference evidence="1" key="1">
    <citation type="submission" date="2007-07" db="EMBL/GenBank/DDBJ databases">
        <title>PCAP assembly of the Caenorhabditis remanei genome.</title>
        <authorList>
            <consortium name="The Caenorhabditis remanei Sequencing Consortium"/>
            <person name="Wilson R.K."/>
        </authorList>
    </citation>
    <scope>NUCLEOTIDE SEQUENCE [LARGE SCALE GENOMIC DNA]</scope>
    <source>
        <strain evidence="1">PB4641</strain>
    </source>
</reference>
<dbReference type="HOGENOM" id="CLU_900913_0_0_1"/>
<name>E3NFV8_CAERE</name>
<proteinExistence type="predicted"/>
<gene>
    <name evidence="1" type="ORF">CRE_23143</name>
</gene>
<accession>E3NFV8</accession>
<dbReference type="InParanoid" id="E3NFV8"/>